<evidence type="ECO:0000256" key="3">
    <source>
        <dbReference type="ARBA" id="ARBA00010155"/>
    </source>
</evidence>
<dbReference type="PaxDb" id="4577-GRMZM2G177770_P01"/>
<keyword evidence="4 11" id="KW-0150">Chloroplast</keyword>
<evidence type="ECO:0000256" key="5">
    <source>
        <dbReference type="ARBA" id="ARBA00022531"/>
    </source>
</evidence>
<dbReference type="AlphaFoldDB" id="A0A1D6FJX4"/>
<evidence type="ECO:0000256" key="4">
    <source>
        <dbReference type="ARBA" id="ARBA00022528"/>
    </source>
</evidence>
<dbReference type="GO" id="GO:0009538">
    <property type="term" value="C:photosystem I reaction center"/>
    <property type="evidence" value="ECO:0007669"/>
    <property type="project" value="UniProtKB-UniRule"/>
</dbReference>
<dbReference type="EMBL" id="CM000784">
    <property type="protein sequence ID" value="AQK92062.1"/>
    <property type="molecule type" value="Genomic_DNA"/>
</dbReference>
<comment type="subcellular location">
    <subcellularLocation>
        <location evidence="2 11">Plastid</location>
        <location evidence="2 11">Chloroplast thylakoid membrane</location>
        <topology evidence="2 11">Single-pass membrane protein</topology>
    </subcellularLocation>
</comment>
<name>A0A1D6FJX4_MAIZE</name>
<comment type="function">
    <text evidence="1">Possible role could be the docking of the LHC I antenna complex to the core complex.</text>
</comment>
<comment type="similarity">
    <text evidence="3 11">Belongs to the psaH family.</text>
</comment>
<dbReference type="InParanoid" id="A0A1D6FJX4"/>
<keyword evidence="6 11" id="KW-0934">Plastid</keyword>
<accession>A0A1D6FJX4</accession>
<gene>
    <name evidence="13" type="ORF">ZEAMMB73_Zm00001d009543</name>
</gene>
<keyword evidence="10" id="KW-0472">Membrane</keyword>
<reference evidence="13" key="1">
    <citation type="submission" date="2015-12" db="EMBL/GenBank/DDBJ databases">
        <title>Update maize B73 reference genome by single molecule sequencing technologies.</title>
        <authorList>
            <consortium name="Maize Genome Sequencing Project"/>
            <person name="Ware D."/>
        </authorList>
    </citation>
    <scope>NUCLEOTIDE SEQUENCE</scope>
    <source>
        <tissue evidence="13">Seedling</tissue>
    </source>
</reference>
<dbReference type="GO" id="GO:0015979">
    <property type="term" value="P:photosynthesis"/>
    <property type="evidence" value="ECO:0007669"/>
    <property type="project" value="UniProtKB-UniRule"/>
</dbReference>
<protein>
    <recommendedName>
        <fullName evidence="11">Photosystem I reaction center subunit VI</fullName>
        <shortName evidence="11">PSI-H</shortName>
    </recommendedName>
</protein>
<evidence type="ECO:0000256" key="12">
    <source>
        <dbReference type="SAM" id="MobiDB-lite"/>
    </source>
</evidence>
<feature type="compositionally biased region" description="Pro residues" evidence="12">
    <location>
        <begin position="33"/>
        <end position="42"/>
    </location>
</feature>
<keyword evidence="8 11" id="KW-0603">Photosystem I</keyword>
<keyword evidence="5 11" id="KW-0602">Photosynthesis</keyword>
<evidence type="ECO:0000256" key="11">
    <source>
        <dbReference type="RuleBase" id="RU369105"/>
    </source>
</evidence>
<feature type="compositionally biased region" description="Low complexity" evidence="12">
    <location>
        <begin position="43"/>
        <end position="83"/>
    </location>
</feature>
<evidence type="ECO:0000256" key="8">
    <source>
        <dbReference type="ARBA" id="ARBA00022836"/>
    </source>
</evidence>
<organism evidence="13">
    <name type="scientific">Zea mays</name>
    <name type="common">Maize</name>
    <dbReference type="NCBI Taxonomy" id="4577"/>
    <lineage>
        <taxon>Eukaryota</taxon>
        <taxon>Viridiplantae</taxon>
        <taxon>Streptophyta</taxon>
        <taxon>Embryophyta</taxon>
        <taxon>Tracheophyta</taxon>
        <taxon>Spermatophyta</taxon>
        <taxon>Magnoliopsida</taxon>
        <taxon>Liliopsida</taxon>
        <taxon>Poales</taxon>
        <taxon>Poaceae</taxon>
        <taxon>PACMAD clade</taxon>
        <taxon>Panicoideae</taxon>
        <taxon>Andropogonodae</taxon>
        <taxon>Andropogoneae</taxon>
        <taxon>Tripsacinae</taxon>
        <taxon>Zea</taxon>
    </lineage>
</organism>
<evidence type="ECO:0000256" key="9">
    <source>
        <dbReference type="ARBA" id="ARBA00023078"/>
    </source>
</evidence>
<keyword evidence="7" id="KW-0812">Transmembrane</keyword>
<evidence type="ECO:0000313" key="13">
    <source>
        <dbReference type="EMBL" id="AQK92062.1"/>
    </source>
</evidence>
<feature type="compositionally biased region" description="Low complexity" evidence="12">
    <location>
        <begin position="20"/>
        <end position="32"/>
    </location>
</feature>
<evidence type="ECO:0000256" key="10">
    <source>
        <dbReference type="ARBA" id="ARBA00023136"/>
    </source>
</evidence>
<keyword evidence="9 11" id="KW-0793">Thylakoid</keyword>
<dbReference type="GO" id="GO:0009535">
    <property type="term" value="C:chloroplast thylakoid membrane"/>
    <property type="evidence" value="ECO:0007669"/>
    <property type="project" value="UniProtKB-SubCell"/>
</dbReference>
<sequence>MASLLAAAVSVQPAAVKGLASTPSPAGSSPSPGRRPAPPPWWPSTATRASTSTSTTSATPPGSRTSTASTRPRPTTTRSRCSTMLPIHSVDQFLFFVSPEQVLRDFRGFVHQERPAAQVLTAWRRLPIGLRGYVSASASPDLLLIKKGPQEPTQPGPRGKI</sequence>
<comment type="function">
    <text evidence="11">Docking of the LHC I antenna complex to the core complex.</text>
</comment>
<dbReference type="Pfam" id="PF03244">
    <property type="entry name" value="PSI_PsaH"/>
    <property type="match status" value="1"/>
</dbReference>
<evidence type="ECO:0000256" key="1">
    <source>
        <dbReference type="ARBA" id="ARBA00002502"/>
    </source>
</evidence>
<dbReference type="InterPro" id="IPR004928">
    <property type="entry name" value="PSI_PsaH"/>
</dbReference>
<feature type="region of interest" description="Disordered" evidence="12">
    <location>
        <begin position="15"/>
        <end position="83"/>
    </location>
</feature>
<evidence type="ECO:0000256" key="7">
    <source>
        <dbReference type="ARBA" id="ARBA00022692"/>
    </source>
</evidence>
<evidence type="ECO:0000256" key="2">
    <source>
        <dbReference type="ARBA" id="ARBA00004581"/>
    </source>
</evidence>
<proteinExistence type="inferred from homology"/>
<evidence type="ECO:0000256" key="6">
    <source>
        <dbReference type="ARBA" id="ARBA00022640"/>
    </source>
</evidence>